<feature type="binding site" evidence="3">
    <location>
        <position position="102"/>
    </location>
    <ligand>
        <name>ATP</name>
        <dbReference type="ChEBI" id="CHEBI:30616"/>
    </ligand>
</feature>
<dbReference type="HAMAP" id="MF_01539">
    <property type="entry name" value="TmcAL"/>
    <property type="match status" value="1"/>
</dbReference>
<keyword evidence="1 3" id="KW-0436">Ligase</keyword>
<evidence type="ECO:0000313" key="4">
    <source>
        <dbReference type="EMBL" id="GIM47546.1"/>
    </source>
</evidence>
<dbReference type="PANTHER" id="PTHR37825">
    <property type="entry name" value="TRNA(MET) CYTIDINE ACETATE LIGASE"/>
    <property type="match status" value="1"/>
</dbReference>
<keyword evidence="5" id="KW-1185">Reference proteome</keyword>
<dbReference type="NCBIfam" id="NF010191">
    <property type="entry name" value="PRK13670.1"/>
    <property type="match status" value="1"/>
</dbReference>
<reference evidence="4" key="1">
    <citation type="journal article" date="2023" name="Int. J. Syst. Evol. Microbiol.">
        <title>Collibacillus ludicampi gen. nov., sp. nov., a new soil bacterium of the family Alicyclobacillaceae.</title>
        <authorList>
            <person name="Jojima T."/>
            <person name="Ioku Y."/>
            <person name="Fukuta Y."/>
            <person name="Shirasaka N."/>
            <person name="Matsumura Y."/>
            <person name="Mori M."/>
        </authorList>
    </citation>
    <scope>NUCLEOTIDE SEQUENCE</scope>
    <source>
        <strain evidence="4">TP075</strain>
    </source>
</reference>
<dbReference type="Proteomes" id="UP001057291">
    <property type="component" value="Unassembled WGS sequence"/>
</dbReference>
<dbReference type="AlphaFoldDB" id="A0AAV4LI99"/>
<keyword evidence="2 3" id="KW-0819">tRNA processing</keyword>
<comment type="caution">
    <text evidence="4">The sequence shown here is derived from an EMBL/GenBank/DDBJ whole genome shotgun (WGS) entry which is preliminary data.</text>
</comment>
<dbReference type="EC" id="6.3.4.-" evidence="3"/>
<protein>
    <recommendedName>
        <fullName evidence="3">tRNA(Met) cytidine acetate ligase</fullName>
        <ecNumber evidence="3">6.3.4.-</ecNumber>
    </recommendedName>
</protein>
<dbReference type="GO" id="GO:0005524">
    <property type="term" value="F:ATP binding"/>
    <property type="evidence" value="ECO:0007669"/>
    <property type="project" value="UniProtKB-KW"/>
</dbReference>
<comment type="catalytic activity">
    <reaction evidence="3">
        <text>cytidine(34) in elongator tRNA(Met) + acetate + ATP = N(4)-acetylcytidine(34) in elongator tRNA(Met) + AMP + diphosphate</text>
        <dbReference type="Rhea" id="RHEA:58144"/>
        <dbReference type="Rhea" id="RHEA-COMP:10693"/>
        <dbReference type="Rhea" id="RHEA-COMP:10694"/>
        <dbReference type="ChEBI" id="CHEBI:30089"/>
        <dbReference type="ChEBI" id="CHEBI:30616"/>
        <dbReference type="ChEBI" id="CHEBI:33019"/>
        <dbReference type="ChEBI" id="CHEBI:74900"/>
        <dbReference type="ChEBI" id="CHEBI:82748"/>
        <dbReference type="ChEBI" id="CHEBI:456215"/>
    </reaction>
</comment>
<feature type="binding site" evidence="3">
    <location>
        <position position="166"/>
    </location>
    <ligand>
        <name>ATP</name>
        <dbReference type="ChEBI" id="CHEBI:30616"/>
    </ligand>
</feature>
<dbReference type="GO" id="GO:0000049">
    <property type="term" value="F:tRNA binding"/>
    <property type="evidence" value="ECO:0007669"/>
    <property type="project" value="UniProtKB-KW"/>
</dbReference>
<comment type="similarity">
    <text evidence="3">Belongs to the TmcAL family.</text>
</comment>
<dbReference type="Gene3D" id="3.40.50.620">
    <property type="entry name" value="HUPs"/>
    <property type="match status" value="1"/>
</dbReference>
<dbReference type="InterPro" id="IPR014729">
    <property type="entry name" value="Rossmann-like_a/b/a_fold"/>
</dbReference>
<keyword evidence="3" id="KW-0547">Nucleotide-binding</keyword>
<dbReference type="GO" id="GO:0005737">
    <property type="term" value="C:cytoplasm"/>
    <property type="evidence" value="ECO:0007669"/>
    <property type="project" value="UniProtKB-SubCell"/>
</dbReference>
<dbReference type="GO" id="GO:0006400">
    <property type="term" value="P:tRNA modification"/>
    <property type="evidence" value="ECO:0007669"/>
    <property type="project" value="UniProtKB-UniRule"/>
</dbReference>
<name>A0AAV4LI99_9BACL</name>
<dbReference type="RefSeq" id="WP_282200511.1">
    <property type="nucleotide sequence ID" value="NZ_BOQE01000001.1"/>
</dbReference>
<dbReference type="InterPro" id="IPR008513">
    <property type="entry name" value="tRNA(Met)_cyd_acetate_ligase"/>
</dbReference>
<proteinExistence type="inferred from homology"/>
<keyword evidence="3" id="KW-0694">RNA-binding</keyword>
<dbReference type="PANTHER" id="PTHR37825:SF1">
    <property type="entry name" value="TRNA(MET) CYTIDINE ACETATE LIGASE"/>
    <property type="match status" value="1"/>
</dbReference>
<keyword evidence="3" id="KW-0067">ATP-binding</keyword>
<dbReference type="GO" id="GO:0016879">
    <property type="term" value="F:ligase activity, forming carbon-nitrogen bonds"/>
    <property type="evidence" value="ECO:0007669"/>
    <property type="project" value="UniProtKB-UniRule"/>
</dbReference>
<feature type="binding site" evidence="3">
    <location>
        <begin position="191"/>
        <end position="192"/>
    </location>
    <ligand>
        <name>ATP</name>
        <dbReference type="ChEBI" id="CHEBI:30616"/>
    </ligand>
</feature>
<gene>
    <name evidence="3" type="primary">tmcAL</name>
    <name evidence="4" type="ORF">DNHGIG_30950</name>
</gene>
<keyword evidence="3" id="KW-0820">tRNA-binding</keyword>
<accession>A0AAV4LI99</accession>
<comment type="function">
    <text evidence="3">Catalyzes the formation of N(4)-acetylcytidine (ac(4)C) at the wobble position of elongator tRNA(Met), using acetate and ATP as substrates. First activates an acetate ion to form acetyladenylate (Ac-AMP) and then transfers the acetyl group to tRNA to form ac(4)C34.</text>
</comment>
<dbReference type="Pfam" id="PF05636">
    <property type="entry name" value="HIGH_NTase1"/>
    <property type="match status" value="1"/>
</dbReference>
<evidence type="ECO:0000313" key="5">
    <source>
        <dbReference type="Proteomes" id="UP001057291"/>
    </source>
</evidence>
<evidence type="ECO:0000256" key="2">
    <source>
        <dbReference type="ARBA" id="ARBA00022694"/>
    </source>
</evidence>
<keyword evidence="3" id="KW-0963">Cytoplasm</keyword>
<comment type="subcellular location">
    <subcellularLocation>
        <location evidence="3">Cytoplasm</location>
    </subcellularLocation>
</comment>
<dbReference type="EMBL" id="BOQE01000001">
    <property type="protein sequence ID" value="GIM47546.1"/>
    <property type="molecule type" value="Genomic_DNA"/>
</dbReference>
<evidence type="ECO:0000256" key="1">
    <source>
        <dbReference type="ARBA" id="ARBA00022598"/>
    </source>
</evidence>
<feature type="binding site" evidence="3">
    <location>
        <begin position="7"/>
        <end position="20"/>
    </location>
    <ligand>
        <name>ATP</name>
        <dbReference type="ChEBI" id="CHEBI:30616"/>
    </ligand>
</feature>
<evidence type="ECO:0000256" key="3">
    <source>
        <dbReference type="HAMAP-Rule" id="MF_01539"/>
    </source>
</evidence>
<dbReference type="SUPFAM" id="SSF52374">
    <property type="entry name" value="Nucleotidylyl transferase"/>
    <property type="match status" value="1"/>
</dbReference>
<sequence>MHVTGIIVEYNPMHNGHCYHIRKARETTGADAIVAVMSGYFLQRGEPAVLNKWARTQMALQNGVDLVLELPVVYSTQSARFFALGSVATLDALGVVDSLCFGSEAGNLHTLQKASALISEQPFLLQTLQKEELSRGTSYPRAMADALRRYVAMKEDLDAAVFDQPNNMLGIEYLHALITLNSKIKPFTIRRIAAPYHEETFNHTAIASATAIRKSIMEDRISAAFSFMPENNAAILAKEINEGRAPVSWESFARPIVSLLVRAHVKELTRYLHIDEGLAERLRFAAARNTEMHALIRDVKTKRYTWTRIQRALTALLLGLTKEQAENLELTKGPSYIRVLGFNERGRELLKSANVRSRVPIFTKIKREIPRMMEWDLTASRLYMLAYKSLHQEYFRRELQHPVMDVQGDS</sequence>
<organism evidence="4 5">
    <name type="scientific">Collibacillus ludicampi</name>
    <dbReference type="NCBI Taxonomy" id="2771369"/>
    <lineage>
        <taxon>Bacteria</taxon>
        <taxon>Bacillati</taxon>
        <taxon>Bacillota</taxon>
        <taxon>Bacilli</taxon>
        <taxon>Bacillales</taxon>
        <taxon>Alicyclobacillaceae</taxon>
        <taxon>Collibacillus</taxon>
    </lineage>
</organism>